<dbReference type="Proteomes" id="UP000037460">
    <property type="component" value="Unassembled WGS sequence"/>
</dbReference>
<sequence length="256" mass="28488">MLNELRLLAHSIAHVGTAILGMHGISMNGTNHDLDDDAGCSSSQVTSDEEEPIAEEHDAAATGTDGTEGDDDESANYKDFTTFWETRPTREMSKQLTSQEIDVYKTDLNVATLEDWKLKVLTFMRRRYPQFGALLQLAWTEENNERLLEIISDNEYAATANMWGASALLALIEVTKPKGKVFEHELLELERQVPGTTSSGIEIAARLRSLLTARHTGDEEADLKKLEATQYLKLGMDKDSIKLAIALLQSHLRISP</sequence>
<keyword evidence="3" id="KW-1185">Reference proteome</keyword>
<gene>
    <name evidence="2" type="ORF">Ctob_016482</name>
</gene>
<organism evidence="2 3">
    <name type="scientific">Chrysochromulina tobinii</name>
    <dbReference type="NCBI Taxonomy" id="1460289"/>
    <lineage>
        <taxon>Eukaryota</taxon>
        <taxon>Haptista</taxon>
        <taxon>Haptophyta</taxon>
        <taxon>Prymnesiophyceae</taxon>
        <taxon>Prymnesiales</taxon>
        <taxon>Chrysochromulinaceae</taxon>
        <taxon>Chrysochromulina</taxon>
    </lineage>
</organism>
<feature type="region of interest" description="Disordered" evidence="1">
    <location>
        <begin position="33"/>
        <end position="75"/>
    </location>
</feature>
<evidence type="ECO:0000313" key="3">
    <source>
        <dbReference type="Proteomes" id="UP000037460"/>
    </source>
</evidence>
<comment type="caution">
    <text evidence="2">The sequence shown here is derived from an EMBL/GenBank/DDBJ whole genome shotgun (WGS) entry which is preliminary data.</text>
</comment>
<accession>A0A0M0K9I2</accession>
<dbReference type="EMBL" id="JWZX01000997">
    <property type="protein sequence ID" value="KOO35068.1"/>
    <property type="molecule type" value="Genomic_DNA"/>
</dbReference>
<name>A0A0M0K9I2_9EUKA</name>
<protein>
    <submittedName>
        <fullName evidence="2">Uncharacterized protein</fullName>
    </submittedName>
</protein>
<dbReference type="AlphaFoldDB" id="A0A0M0K9I2"/>
<proteinExistence type="predicted"/>
<feature type="non-terminal residue" evidence="2">
    <location>
        <position position="256"/>
    </location>
</feature>
<reference evidence="3" key="1">
    <citation type="journal article" date="2015" name="PLoS Genet.">
        <title>Genome Sequence and Transcriptome Analyses of Chrysochromulina tobin: Metabolic Tools for Enhanced Algal Fitness in the Prominent Order Prymnesiales (Haptophyceae).</title>
        <authorList>
            <person name="Hovde B.T."/>
            <person name="Deodato C.R."/>
            <person name="Hunsperger H.M."/>
            <person name="Ryken S.A."/>
            <person name="Yost W."/>
            <person name="Jha R.K."/>
            <person name="Patterson J."/>
            <person name="Monnat R.J. Jr."/>
            <person name="Barlow S.B."/>
            <person name="Starkenburg S.R."/>
            <person name="Cattolico R.A."/>
        </authorList>
    </citation>
    <scope>NUCLEOTIDE SEQUENCE</scope>
    <source>
        <strain evidence="3">CCMP291</strain>
    </source>
</reference>
<evidence type="ECO:0000313" key="2">
    <source>
        <dbReference type="EMBL" id="KOO35068.1"/>
    </source>
</evidence>
<evidence type="ECO:0000256" key="1">
    <source>
        <dbReference type="SAM" id="MobiDB-lite"/>
    </source>
</evidence>